<organism evidence="1 2">
    <name type="scientific">Folsomia candida</name>
    <name type="common">Springtail</name>
    <dbReference type="NCBI Taxonomy" id="158441"/>
    <lineage>
        <taxon>Eukaryota</taxon>
        <taxon>Metazoa</taxon>
        <taxon>Ecdysozoa</taxon>
        <taxon>Arthropoda</taxon>
        <taxon>Hexapoda</taxon>
        <taxon>Collembola</taxon>
        <taxon>Entomobryomorpha</taxon>
        <taxon>Isotomoidea</taxon>
        <taxon>Isotomidae</taxon>
        <taxon>Proisotominae</taxon>
        <taxon>Folsomia</taxon>
    </lineage>
</organism>
<protein>
    <submittedName>
        <fullName evidence="1">Uncharacterized protein</fullName>
    </submittedName>
</protein>
<evidence type="ECO:0000313" key="1">
    <source>
        <dbReference type="EMBL" id="OXA49726.1"/>
    </source>
</evidence>
<keyword evidence="2" id="KW-1185">Reference proteome</keyword>
<evidence type="ECO:0000313" key="2">
    <source>
        <dbReference type="Proteomes" id="UP000198287"/>
    </source>
</evidence>
<dbReference type="Proteomes" id="UP000198287">
    <property type="component" value="Unassembled WGS sequence"/>
</dbReference>
<accession>A0A226DZU2</accession>
<reference evidence="1 2" key="1">
    <citation type="submission" date="2015-12" db="EMBL/GenBank/DDBJ databases">
        <title>The genome of Folsomia candida.</title>
        <authorList>
            <person name="Faddeeva A."/>
            <person name="Derks M.F."/>
            <person name="Anvar Y."/>
            <person name="Smit S."/>
            <person name="Van Straalen N."/>
            <person name="Roelofs D."/>
        </authorList>
    </citation>
    <scope>NUCLEOTIDE SEQUENCE [LARGE SCALE GENOMIC DNA]</scope>
    <source>
        <strain evidence="1 2">VU population</strain>
        <tissue evidence="1">Whole body</tissue>
    </source>
</reference>
<proteinExistence type="predicted"/>
<gene>
    <name evidence="1" type="ORF">Fcan01_15434</name>
</gene>
<comment type="caution">
    <text evidence="1">The sequence shown here is derived from an EMBL/GenBank/DDBJ whole genome shotgun (WGS) entry which is preliminary data.</text>
</comment>
<dbReference type="AlphaFoldDB" id="A0A226DZU2"/>
<name>A0A226DZU2_FOLCA</name>
<sequence>MRSIPAGTRAYSDRVGIPTSPYKIDILIAGAPSITAQLLPPARWPAVGPCISNIDATWRCLSKVNAAKFSKFVPDLEILMSSVLFSKSGFAEGRSIHTVFDGNLTFPKVKELTLWIHGPCPFVEVPQQIYPGPESKYELTPEQEVSESETMLRTFPRMTVLSLRNHICPVLEAVLRMFEDAQSSLESINLVVRSEWVTQKIVAQYPLLRQLHWIQIPVTKIWLVLFVGLSYPKFREDVYFFQLLLNHCSLTLEELEITELTAHMDSPKVTIAFPKMPRLKTIKLVQMPWPPHICYRYFTPQVQDDDPAIQFPLLESLLFDGVQCYQSSEKCYDLEATFFMIEALFPSDTKPCKSLKMLPFFSGLHDEVWQADEDVMRLLPPGMGHLEDEKNHLTQASPSTRARFTGKILSRFPNLETECDDRIASL</sequence>
<dbReference type="EMBL" id="LNIX01000010">
    <property type="protein sequence ID" value="OXA49726.1"/>
    <property type="molecule type" value="Genomic_DNA"/>
</dbReference>